<organism evidence="1">
    <name type="scientific">bioreactor metagenome</name>
    <dbReference type="NCBI Taxonomy" id="1076179"/>
    <lineage>
        <taxon>unclassified sequences</taxon>
        <taxon>metagenomes</taxon>
        <taxon>ecological metagenomes</taxon>
    </lineage>
</organism>
<gene>
    <name evidence="1" type="ORF">SDC9_163416</name>
</gene>
<dbReference type="AlphaFoldDB" id="A0A645FNR1"/>
<proteinExistence type="predicted"/>
<protein>
    <submittedName>
        <fullName evidence="1">Uncharacterized protein</fullName>
    </submittedName>
</protein>
<evidence type="ECO:0000313" key="1">
    <source>
        <dbReference type="EMBL" id="MPN16078.1"/>
    </source>
</evidence>
<comment type="caution">
    <text evidence="1">The sequence shown here is derived from an EMBL/GenBank/DDBJ whole genome shotgun (WGS) entry which is preliminary data.</text>
</comment>
<reference evidence="1" key="1">
    <citation type="submission" date="2019-08" db="EMBL/GenBank/DDBJ databases">
        <authorList>
            <person name="Kucharzyk K."/>
            <person name="Murdoch R.W."/>
            <person name="Higgins S."/>
            <person name="Loffler F."/>
        </authorList>
    </citation>
    <scope>NUCLEOTIDE SEQUENCE</scope>
</reference>
<sequence length="51" mass="6074">MKMLEEKGVEVVRFDKKEFDEMVAYVRAYAWPKLEKTFGKEVFDGLREATK</sequence>
<name>A0A645FNR1_9ZZZZ</name>
<accession>A0A645FNR1</accession>
<dbReference type="EMBL" id="VSSQ01062978">
    <property type="protein sequence ID" value="MPN16078.1"/>
    <property type="molecule type" value="Genomic_DNA"/>
</dbReference>